<gene>
    <name evidence="2" type="ORF">Nepgr_021707</name>
</gene>
<evidence type="ECO:0000256" key="1">
    <source>
        <dbReference type="SAM" id="MobiDB-lite"/>
    </source>
</evidence>
<accession>A0AAD3T1C6</accession>
<evidence type="ECO:0000313" key="2">
    <source>
        <dbReference type="EMBL" id="GMH19866.1"/>
    </source>
</evidence>
<protein>
    <submittedName>
        <fullName evidence="2">Uncharacterized protein</fullName>
    </submittedName>
</protein>
<organism evidence="2 3">
    <name type="scientific">Nepenthes gracilis</name>
    <name type="common">Slender pitcher plant</name>
    <dbReference type="NCBI Taxonomy" id="150966"/>
    <lineage>
        <taxon>Eukaryota</taxon>
        <taxon>Viridiplantae</taxon>
        <taxon>Streptophyta</taxon>
        <taxon>Embryophyta</taxon>
        <taxon>Tracheophyta</taxon>
        <taxon>Spermatophyta</taxon>
        <taxon>Magnoliopsida</taxon>
        <taxon>eudicotyledons</taxon>
        <taxon>Gunneridae</taxon>
        <taxon>Pentapetalae</taxon>
        <taxon>Caryophyllales</taxon>
        <taxon>Nepenthaceae</taxon>
        <taxon>Nepenthes</taxon>
    </lineage>
</organism>
<feature type="compositionally biased region" description="Polar residues" evidence="1">
    <location>
        <begin position="193"/>
        <end position="203"/>
    </location>
</feature>
<evidence type="ECO:0000313" key="3">
    <source>
        <dbReference type="Proteomes" id="UP001279734"/>
    </source>
</evidence>
<reference evidence="2" key="1">
    <citation type="submission" date="2023-05" db="EMBL/GenBank/DDBJ databases">
        <title>Nepenthes gracilis genome sequencing.</title>
        <authorList>
            <person name="Fukushima K."/>
        </authorList>
    </citation>
    <scope>NUCLEOTIDE SEQUENCE</scope>
    <source>
        <strain evidence="2">SING2019-196</strain>
    </source>
</reference>
<dbReference type="Proteomes" id="UP001279734">
    <property type="component" value="Unassembled WGS sequence"/>
</dbReference>
<dbReference type="AlphaFoldDB" id="A0AAD3T1C6"/>
<dbReference type="EMBL" id="BSYO01000021">
    <property type="protein sequence ID" value="GMH19866.1"/>
    <property type="molecule type" value="Genomic_DNA"/>
</dbReference>
<proteinExistence type="predicted"/>
<feature type="region of interest" description="Disordered" evidence="1">
    <location>
        <begin position="181"/>
        <end position="203"/>
    </location>
</feature>
<comment type="caution">
    <text evidence="2">The sequence shown here is derived from an EMBL/GenBank/DDBJ whole genome shotgun (WGS) entry which is preliminary data.</text>
</comment>
<sequence>MEIVDSSFCAFLDAAEIRGRASWPVIAPASAEEEADDVFFVKWKRECERCLKALNHAIKGPRLAEGPLNPPGLFQISNSDESVIPRPHVDIISSLPNSHEAVMDPLGRLPSADLVGECYEVLVPREKDEVKTFSGSSLHLCASLEVDHVDSALVAPSVKPAPTIVRTVKEIEELNHKDWKRPRLKRRKEPERSNNYSGASARY</sequence>
<name>A0AAD3T1C6_NEPGR</name>
<keyword evidence="3" id="KW-1185">Reference proteome</keyword>